<dbReference type="InterPro" id="IPR024747">
    <property type="entry name" value="Pyridox_Oxase-rel"/>
</dbReference>
<dbReference type="eggNOG" id="arCOG00520">
    <property type="taxonomic scope" value="Archaea"/>
</dbReference>
<protein>
    <recommendedName>
        <fullName evidence="3">Pyridoxamine 5'-phosphate oxidase family protein</fullName>
    </recommendedName>
</protein>
<dbReference type="OrthoDB" id="953at2157"/>
<evidence type="ECO:0000313" key="2">
    <source>
        <dbReference type="Proteomes" id="UP000001882"/>
    </source>
</evidence>
<evidence type="ECO:0008006" key="3">
    <source>
        <dbReference type="Google" id="ProtNLM"/>
    </source>
</evidence>
<dbReference type="RefSeq" id="WP_012901027.1">
    <property type="nucleotide sequence ID" value="NC_013665.1"/>
</dbReference>
<name>D1Z0Y1_METPS</name>
<reference evidence="1 2" key="2">
    <citation type="journal article" date="2008" name="Int. J. Syst. Evol. Microbiol.">
        <title>Methanocella paludicola gen. nov., sp. nov., a methane-producing archaeon, the first isolate of the lineage 'Rice Cluster I', and proposal of the new archaeal order Methanocellales ord. nov.</title>
        <authorList>
            <person name="Sakai S."/>
            <person name="Imachi H."/>
            <person name="Hanada S."/>
            <person name="Ohashi A."/>
            <person name="Harada H."/>
            <person name="Kamagata Y."/>
        </authorList>
    </citation>
    <scope>NUCLEOTIDE SEQUENCE [LARGE SCALE GENOMIC DNA]</scope>
    <source>
        <strain evidence="2">DSM 17711 / JCM 13418 / NBRC 101707 / SANAE</strain>
    </source>
</reference>
<dbReference type="STRING" id="304371.MCP_2281"/>
<evidence type="ECO:0000313" key="1">
    <source>
        <dbReference type="EMBL" id="BAI62353.1"/>
    </source>
</evidence>
<reference evidence="1 2" key="1">
    <citation type="journal article" date="2007" name="Appl. Environ. Microbiol.">
        <title>Isolation of key methanogens for global methane emission from rice paddy fields: a novel isolate affiliated with the clone cluster rice cluster I.</title>
        <authorList>
            <person name="Sakai S."/>
            <person name="Imachi H."/>
            <person name="Sekiguchi Y."/>
            <person name="Ohashi A."/>
            <person name="Harada H."/>
            <person name="Kamagata Y."/>
        </authorList>
    </citation>
    <scope>NUCLEOTIDE SEQUENCE [LARGE SCALE GENOMIC DNA]</scope>
    <source>
        <strain evidence="2">DSM 17711 / JCM 13418 / NBRC 101707 / SANAE</strain>
    </source>
</reference>
<dbReference type="AlphaFoldDB" id="D1Z0Y1"/>
<accession>D1Z0Y1</accession>
<dbReference type="SUPFAM" id="SSF50475">
    <property type="entry name" value="FMN-binding split barrel"/>
    <property type="match status" value="1"/>
</dbReference>
<sequence>METGGRSPQQEVYRLPAMSKQETERLLESCRICRMALNDRPQPYIIPLDYVYVRGNLYFHFANYGRKVELFRKDPHVSVEVDRFNADITAYEGVTLMGTLSEVTDPAEKRMASEALLESIGSRGGRGNVAARHGYNDMDIDTLSSKGSLVLRLDVTDYVALKSPGT</sequence>
<reference evidence="2" key="3">
    <citation type="journal article" date="2011" name="PLoS ONE">
        <title>Genome sequence of a mesophilic hydrogenotrophic methanogen Methanocella paludicola, the first cultivated representative of the order Methanocellales.</title>
        <authorList>
            <person name="Sakai S."/>
            <person name="Takaki Y."/>
            <person name="Shimamura S."/>
            <person name="Sekine M."/>
            <person name="Tajima T."/>
            <person name="Kosugi H."/>
            <person name="Ichikawa N."/>
            <person name="Tasumi E."/>
            <person name="Hiraki A.T."/>
            <person name="Shimizu A."/>
            <person name="Kato Y."/>
            <person name="Nishiko R."/>
            <person name="Mori K."/>
            <person name="Fujita N."/>
            <person name="Imachi H."/>
            <person name="Takai K."/>
        </authorList>
    </citation>
    <scope>NUCLEOTIDE SEQUENCE [LARGE SCALE GENOMIC DNA]</scope>
    <source>
        <strain evidence="2">DSM 17711 / JCM 13418 / NBRC 101707 / SANAE</strain>
    </source>
</reference>
<gene>
    <name evidence="1" type="ordered locus">MCP_2281</name>
</gene>
<dbReference type="InterPro" id="IPR012349">
    <property type="entry name" value="Split_barrel_FMN-bd"/>
</dbReference>
<dbReference type="KEGG" id="mpd:MCP_2281"/>
<proteinExistence type="predicted"/>
<keyword evidence="2" id="KW-1185">Reference proteome</keyword>
<dbReference type="GeneID" id="8682096"/>
<dbReference type="Proteomes" id="UP000001882">
    <property type="component" value="Chromosome"/>
</dbReference>
<dbReference type="InParanoid" id="D1Z0Y1"/>
<dbReference type="PANTHER" id="PTHR34071">
    <property type="entry name" value="5-NITROIMIDAZOLE ANTIBIOTICS RESISTANCE PROTEIN, NIMA-FAMILY-RELATED PROTEIN-RELATED"/>
    <property type="match status" value="1"/>
</dbReference>
<organism evidence="1 2">
    <name type="scientific">Methanocella paludicola (strain DSM 17711 / JCM 13418 / NBRC 101707 / SANAE)</name>
    <dbReference type="NCBI Taxonomy" id="304371"/>
    <lineage>
        <taxon>Archaea</taxon>
        <taxon>Methanobacteriati</taxon>
        <taxon>Methanobacteriota</taxon>
        <taxon>Stenosarchaea group</taxon>
        <taxon>Methanomicrobia</taxon>
        <taxon>Methanocellales</taxon>
        <taxon>Methanocellaceae</taxon>
        <taxon>Methanocella</taxon>
    </lineage>
</organism>
<dbReference type="PANTHER" id="PTHR34071:SF2">
    <property type="entry name" value="FLAVIN-NUCLEOTIDE-BINDING PROTEIN"/>
    <property type="match status" value="1"/>
</dbReference>
<dbReference type="Pfam" id="PF12900">
    <property type="entry name" value="Pyridox_ox_2"/>
    <property type="match status" value="1"/>
</dbReference>
<dbReference type="EMBL" id="AP011532">
    <property type="protein sequence ID" value="BAI62353.1"/>
    <property type="molecule type" value="Genomic_DNA"/>
</dbReference>
<dbReference type="Gene3D" id="2.30.110.10">
    <property type="entry name" value="Electron Transport, Fmn-binding Protein, Chain A"/>
    <property type="match status" value="1"/>
</dbReference>